<gene>
    <name evidence="1" type="ORF">SAMN05421827_10558</name>
</gene>
<dbReference type="InterPro" id="IPR036520">
    <property type="entry name" value="UPF0759_sf"/>
</dbReference>
<dbReference type="Pfam" id="PF01904">
    <property type="entry name" value="DUF72"/>
    <property type="match status" value="1"/>
</dbReference>
<dbReference type="RefSeq" id="WP_090498673.1">
    <property type="nucleotide sequence ID" value="NZ_FNCH01000005.1"/>
</dbReference>
<evidence type="ECO:0000313" key="2">
    <source>
        <dbReference type="Proteomes" id="UP000199643"/>
    </source>
</evidence>
<dbReference type="PANTHER" id="PTHR30348:SF4">
    <property type="entry name" value="DUF72 DOMAIN-CONTAINING PROTEIN"/>
    <property type="match status" value="1"/>
</dbReference>
<dbReference type="SUPFAM" id="SSF117396">
    <property type="entry name" value="TM1631-like"/>
    <property type="match status" value="1"/>
</dbReference>
<dbReference type="EMBL" id="FNCH01000005">
    <property type="protein sequence ID" value="SDG30248.1"/>
    <property type="molecule type" value="Genomic_DNA"/>
</dbReference>
<dbReference type="PANTHER" id="PTHR30348">
    <property type="entry name" value="UNCHARACTERIZED PROTEIN YECE"/>
    <property type="match status" value="1"/>
</dbReference>
<evidence type="ECO:0000313" key="1">
    <source>
        <dbReference type="EMBL" id="SDG30248.1"/>
    </source>
</evidence>
<proteinExistence type="predicted"/>
<name>A0A1G7T4S1_9SPHI</name>
<dbReference type="OrthoDB" id="9780310at2"/>
<dbReference type="Gene3D" id="3.20.20.410">
    <property type="entry name" value="Protein of unknown function UPF0759"/>
    <property type="match status" value="1"/>
</dbReference>
<keyword evidence="2" id="KW-1185">Reference proteome</keyword>
<dbReference type="InterPro" id="IPR002763">
    <property type="entry name" value="DUF72"/>
</dbReference>
<dbReference type="STRING" id="405671.SAMN05421827_10558"/>
<dbReference type="Proteomes" id="UP000199643">
    <property type="component" value="Unassembled WGS sequence"/>
</dbReference>
<reference evidence="2" key="1">
    <citation type="submission" date="2016-10" db="EMBL/GenBank/DDBJ databases">
        <authorList>
            <person name="Varghese N."/>
            <person name="Submissions S."/>
        </authorList>
    </citation>
    <scope>NUCLEOTIDE SEQUENCE [LARGE SCALE GENOMIC DNA]</scope>
    <source>
        <strain evidence="2">DSM 17933</strain>
    </source>
</reference>
<protein>
    <submittedName>
        <fullName evidence="1">Uncharacterized conserved protein YecE, DUF72 family</fullName>
    </submittedName>
</protein>
<dbReference type="AlphaFoldDB" id="A0A1G7T4S1"/>
<organism evidence="1 2">
    <name type="scientific">Pedobacter terrae</name>
    <dbReference type="NCBI Taxonomy" id="405671"/>
    <lineage>
        <taxon>Bacteria</taxon>
        <taxon>Pseudomonadati</taxon>
        <taxon>Bacteroidota</taxon>
        <taxon>Sphingobacteriia</taxon>
        <taxon>Sphingobacteriales</taxon>
        <taxon>Sphingobacteriaceae</taxon>
        <taxon>Pedobacter</taxon>
    </lineage>
</organism>
<sequence length="241" mass="28600">MKLGKAYIGTSGWKYRHWEGTFYPSDLKKKDQLQYFTANFDTVELNNSFYRQPTLQNFETWQEQAPENFIYAVKANRYFTHLKKLNVTQNEIVEFLNASLGLGKKLGPILFQLPPKWNINIERLERFLKMLPPEYRYTFEFRNPGWYQEEVFGLLKKYNCAFCIYDLAGHQSPIIATADFIYIRLHGPGDKYQGSYSHNALTKWAEMCNDWMNEKNDVYIYFDNDQEGYAAFNAIELKKMI</sequence>
<accession>A0A1G7T4S1</accession>